<evidence type="ECO:0000313" key="2">
    <source>
        <dbReference type="EMBL" id="KAH8690882.1"/>
    </source>
</evidence>
<feature type="compositionally biased region" description="Polar residues" evidence="1">
    <location>
        <begin position="267"/>
        <end position="279"/>
    </location>
</feature>
<keyword evidence="3" id="KW-1185">Reference proteome</keyword>
<sequence>MSAHCLASRPITNPRILRHNYISAGNCKAIQLRFIVPTSNGRLDTVRTFWGLGWPWRDRRRQALDKAGLEESLDKMSRSLRGFYVKVDRIQRLSHKRRSRNYPWDDRSHASRSSRDQQDWQNHHHHDEFYELTKRIEADPYGFLFGRSNQYLQLPKSWSPFCRSFLHLETTDEVKSGTFSNRKRCESPKARRKNSVKSFVSEVRDQEFYFDPISGRMVPKERDDIKNTDKVTGNDSEEIDIPVKPFPGYNESPSKKYQSSSRERTEQVQSQSAPGSQGNVIYLEGPGDGSPESLNTQTSSSQTSMIDTKSEAEHGQNNVSVTGQERKLDRQIYADRDDVDQLRASDIRASYSGNTKPKSINRIKAARDALEREYESFKDSENYMSEKSKQDVAGRKKIGMDASEPEYTEHDDFLRSIKLQREKYLNEDEPSLEKPPIYSQESSKHQVPEKICRQTSEADSEIKVISQNAANVEDGSKFMSQSLEQDDVVLMSNDHEQSAVEALRRFTESMKSLNLEFIHLCEQLESSAVVSPTVYRVLAYDPTNSEIVLAETTSSIHASERTLPPSEVMLHINNPAKFLPYFAKMKADGYEIVSGSDNILVFGKTKSDASPSSHTANSVSTKASDAQTSMETEDSILNLDDAIQSTNRLERTTKTDSTTKQTPRLVRRQETIYTGGPPNWSPYPPLPPSQDVNENSTETKEEPPRRSSSVRKAIRRMFLTGTATAGTIYAIGVLCEYFRTGGQDGLGPEGLSEFEAERRRRD</sequence>
<proteinExistence type="predicted"/>
<evidence type="ECO:0000313" key="3">
    <source>
        <dbReference type="Proteomes" id="UP001201262"/>
    </source>
</evidence>
<comment type="caution">
    <text evidence="2">The sequence shown here is derived from an EMBL/GenBank/DDBJ whole genome shotgun (WGS) entry which is preliminary data.</text>
</comment>
<feature type="region of interest" description="Disordered" evidence="1">
    <location>
        <begin position="742"/>
        <end position="762"/>
    </location>
</feature>
<reference evidence="2" key="1">
    <citation type="submission" date="2021-12" db="EMBL/GenBank/DDBJ databases">
        <title>Convergent genome expansion in fungi linked to evolution of root-endophyte symbiosis.</title>
        <authorList>
            <consortium name="DOE Joint Genome Institute"/>
            <person name="Ke Y.-H."/>
            <person name="Bonito G."/>
            <person name="Liao H.-L."/>
            <person name="Looney B."/>
            <person name="Rojas-Flechas A."/>
            <person name="Nash J."/>
            <person name="Hameed K."/>
            <person name="Schadt C."/>
            <person name="Martin F."/>
            <person name="Crous P.W."/>
            <person name="Miettinen O."/>
            <person name="Magnuson J.K."/>
            <person name="Labbe J."/>
            <person name="Jacobson D."/>
            <person name="Doktycz M.J."/>
            <person name="Veneault-Fourrey C."/>
            <person name="Kuo A."/>
            <person name="Mondo S."/>
            <person name="Calhoun S."/>
            <person name="Riley R."/>
            <person name="Ohm R."/>
            <person name="LaButti K."/>
            <person name="Andreopoulos B."/>
            <person name="Pangilinan J."/>
            <person name="Nolan M."/>
            <person name="Tritt A."/>
            <person name="Clum A."/>
            <person name="Lipzen A."/>
            <person name="Daum C."/>
            <person name="Barry K."/>
            <person name="Grigoriev I.V."/>
            <person name="Vilgalys R."/>
        </authorList>
    </citation>
    <scope>NUCLEOTIDE SEQUENCE</scope>
    <source>
        <strain evidence="2">PMI_201</strain>
    </source>
</reference>
<feature type="region of interest" description="Disordered" evidence="1">
    <location>
        <begin position="101"/>
        <end position="120"/>
    </location>
</feature>
<feature type="region of interest" description="Disordered" evidence="1">
    <location>
        <begin position="219"/>
        <end position="326"/>
    </location>
</feature>
<feature type="compositionally biased region" description="Polar residues" evidence="1">
    <location>
        <begin position="608"/>
        <end position="630"/>
    </location>
</feature>
<dbReference type="EMBL" id="JAJTJA010000013">
    <property type="protein sequence ID" value="KAH8690882.1"/>
    <property type="molecule type" value="Genomic_DNA"/>
</dbReference>
<dbReference type="GeneID" id="70247646"/>
<feature type="region of interest" description="Disordered" evidence="1">
    <location>
        <begin position="606"/>
        <end position="632"/>
    </location>
</feature>
<protein>
    <submittedName>
        <fullName evidence="2">Uncharacterized protein</fullName>
    </submittedName>
</protein>
<organism evidence="2 3">
    <name type="scientific">Talaromyces proteolyticus</name>
    <dbReference type="NCBI Taxonomy" id="1131652"/>
    <lineage>
        <taxon>Eukaryota</taxon>
        <taxon>Fungi</taxon>
        <taxon>Dikarya</taxon>
        <taxon>Ascomycota</taxon>
        <taxon>Pezizomycotina</taxon>
        <taxon>Eurotiomycetes</taxon>
        <taxon>Eurotiomycetidae</taxon>
        <taxon>Eurotiales</taxon>
        <taxon>Trichocomaceae</taxon>
        <taxon>Talaromyces</taxon>
        <taxon>Talaromyces sect. Bacilispori</taxon>
    </lineage>
</organism>
<feature type="compositionally biased region" description="Pro residues" evidence="1">
    <location>
        <begin position="679"/>
        <end position="688"/>
    </location>
</feature>
<feature type="region of interest" description="Disordered" evidence="1">
    <location>
        <begin position="426"/>
        <end position="448"/>
    </location>
</feature>
<dbReference type="RefSeq" id="XP_046067078.1">
    <property type="nucleotide sequence ID" value="XM_046217359.1"/>
</dbReference>
<evidence type="ECO:0000256" key="1">
    <source>
        <dbReference type="SAM" id="MobiDB-lite"/>
    </source>
</evidence>
<feature type="region of interest" description="Disordered" evidence="1">
    <location>
        <begin position="644"/>
        <end position="709"/>
    </location>
</feature>
<gene>
    <name evidence="2" type="ORF">BGW36DRAFT_389523</name>
</gene>
<dbReference type="AlphaFoldDB" id="A0AAD4KFQ3"/>
<feature type="compositionally biased region" description="Basic and acidic residues" evidence="1">
    <location>
        <begin position="219"/>
        <end position="229"/>
    </location>
</feature>
<accession>A0AAD4KFQ3</accession>
<feature type="compositionally biased region" description="Basic and acidic residues" evidence="1">
    <location>
        <begin position="103"/>
        <end position="120"/>
    </location>
</feature>
<name>A0AAD4KFQ3_9EURO</name>
<dbReference type="Proteomes" id="UP001201262">
    <property type="component" value="Unassembled WGS sequence"/>
</dbReference>
<feature type="compositionally biased region" description="Polar residues" evidence="1">
    <location>
        <begin position="251"/>
        <end position="260"/>
    </location>
</feature>